<evidence type="ECO:0000313" key="3">
    <source>
        <dbReference type="EMBL" id="KAK5640577.1"/>
    </source>
</evidence>
<evidence type="ECO:0000313" key="4">
    <source>
        <dbReference type="Proteomes" id="UP001329430"/>
    </source>
</evidence>
<comment type="similarity">
    <text evidence="1">Belongs to the UPF0488 family.</text>
</comment>
<dbReference type="PANTHER" id="PTHR13602">
    <property type="entry name" value="UPF0488 PROTEIN C8ORF33"/>
    <property type="match status" value="1"/>
</dbReference>
<gene>
    <name evidence="3" type="ORF">RI129_011388</name>
</gene>
<evidence type="ECO:0000256" key="1">
    <source>
        <dbReference type="ARBA" id="ARBA00005707"/>
    </source>
</evidence>
<dbReference type="Proteomes" id="UP001329430">
    <property type="component" value="Chromosome 8"/>
</dbReference>
<dbReference type="PANTHER" id="PTHR13602:SF2">
    <property type="entry name" value="UPF0488 PROTEIN C8ORF33"/>
    <property type="match status" value="1"/>
</dbReference>
<accession>A0AAN7ZEK1</accession>
<dbReference type="EMBL" id="JAVRBK010000008">
    <property type="protein sequence ID" value="KAK5640577.1"/>
    <property type="molecule type" value="Genomic_DNA"/>
</dbReference>
<dbReference type="AlphaFoldDB" id="A0AAN7ZEK1"/>
<evidence type="ECO:0000256" key="2">
    <source>
        <dbReference type="SAM" id="MobiDB-lite"/>
    </source>
</evidence>
<proteinExistence type="inferred from homology"/>
<organism evidence="3 4">
    <name type="scientific">Pyrocoelia pectoralis</name>
    <dbReference type="NCBI Taxonomy" id="417401"/>
    <lineage>
        <taxon>Eukaryota</taxon>
        <taxon>Metazoa</taxon>
        <taxon>Ecdysozoa</taxon>
        <taxon>Arthropoda</taxon>
        <taxon>Hexapoda</taxon>
        <taxon>Insecta</taxon>
        <taxon>Pterygota</taxon>
        <taxon>Neoptera</taxon>
        <taxon>Endopterygota</taxon>
        <taxon>Coleoptera</taxon>
        <taxon>Polyphaga</taxon>
        <taxon>Elateriformia</taxon>
        <taxon>Elateroidea</taxon>
        <taxon>Lampyridae</taxon>
        <taxon>Lampyrinae</taxon>
        <taxon>Pyrocoelia</taxon>
    </lineage>
</organism>
<keyword evidence="4" id="KW-1185">Reference proteome</keyword>
<comment type="caution">
    <text evidence="3">The sequence shown here is derived from an EMBL/GenBank/DDBJ whole genome shotgun (WGS) entry which is preliminary data.</text>
</comment>
<dbReference type="InterPro" id="IPR029274">
    <property type="entry name" value="DUF4615"/>
</dbReference>
<protein>
    <submittedName>
        <fullName evidence="3">Uncharacterized protein</fullName>
    </submittedName>
</protein>
<name>A0AAN7ZEK1_9COLE</name>
<feature type="region of interest" description="Disordered" evidence="2">
    <location>
        <begin position="1"/>
        <end position="25"/>
    </location>
</feature>
<sequence>MRNKNANKAAPPPQPASPQPESSLLSEEAVESFEVELCWCINQLRTALRLGKLNPKQIQDHTKTLNTLMSRTAPLIKKRQVMRISFGDYRKKMAEEEKRVSKANQHIKLAPRKPSVKSTFIKKAGKDFKFNFDISETSEMSEDKEPASTVDKLEDFRLISTDNSFKFNFDVSG</sequence>
<dbReference type="Pfam" id="PF15393">
    <property type="entry name" value="DUF4615"/>
    <property type="match status" value="1"/>
</dbReference>
<reference evidence="3 4" key="1">
    <citation type="journal article" date="2024" name="Insects">
        <title>An Improved Chromosome-Level Genome Assembly of the Firefly Pyrocoelia pectoralis.</title>
        <authorList>
            <person name="Fu X."/>
            <person name="Meyer-Rochow V.B."/>
            <person name="Ballantyne L."/>
            <person name="Zhu X."/>
        </authorList>
    </citation>
    <scope>NUCLEOTIDE SEQUENCE [LARGE SCALE GENOMIC DNA]</scope>
    <source>
        <strain evidence="3">XCY_ONT2</strain>
    </source>
</reference>